<evidence type="ECO:0000256" key="10">
    <source>
        <dbReference type="SAM" id="MobiDB-lite"/>
    </source>
</evidence>
<name>A0A2R6WXZ6_MARPO</name>
<evidence type="ECO:0000256" key="6">
    <source>
        <dbReference type="ARBA" id="ARBA00022741"/>
    </source>
</evidence>
<dbReference type="PANTHER" id="PTHR19229">
    <property type="entry name" value="ATP-BINDING CASSETTE TRANSPORTER SUBFAMILY A ABCA"/>
    <property type="match status" value="1"/>
</dbReference>
<feature type="region of interest" description="Disordered" evidence="10">
    <location>
        <begin position="1575"/>
        <end position="1599"/>
    </location>
</feature>
<keyword evidence="8 11" id="KW-1133">Transmembrane helix</keyword>
<proteinExistence type="inferred from homology"/>
<dbReference type="Proteomes" id="UP000244005">
    <property type="component" value="Unassembled WGS sequence"/>
</dbReference>
<evidence type="ECO:0000256" key="5">
    <source>
        <dbReference type="ARBA" id="ARBA00022737"/>
    </source>
</evidence>
<evidence type="ECO:0000256" key="9">
    <source>
        <dbReference type="ARBA" id="ARBA00023136"/>
    </source>
</evidence>
<evidence type="ECO:0000313" key="13">
    <source>
        <dbReference type="EMBL" id="PTQ38726.1"/>
    </source>
</evidence>
<dbReference type="Pfam" id="PF12698">
    <property type="entry name" value="ABC2_membrane_3"/>
    <property type="match status" value="2"/>
</dbReference>
<dbReference type="InterPro" id="IPR013525">
    <property type="entry name" value="ABC2_TM"/>
</dbReference>
<feature type="transmembrane region" description="Helical" evidence="11">
    <location>
        <begin position="451"/>
        <end position="472"/>
    </location>
</feature>
<dbReference type="GO" id="GO:0140359">
    <property type="term" value="F:ABC-type transporter activity"/>
    <property type="evidence" value="ECO:0007669"/>
    <property type="project" value="InterPro"/>
</dbReference>
<feature type="transmembrane region" description="Helical" evidence="11">
    <location>
        <begin position="1120"/>
        <end position="1143"/>
    </location>
</feature>
<keyword evidence="5" id="KW-0677">Repeat</keyword>
<dbReference type="InterPro" id="IPR017871">
    <property type="entry name" value="ABC_transporter-like_CS"/>
</dbReference>
<feature type="domain" description="ABC transporter" evidence="12">
    <location>
        <begin position="1608"/>
        <end position="1845"/>
    </location>
</feature>
<feature type="transmembrane region" description="Helical" evidence="11">
    <location>
        <begin position="528"/>
        <end position="549"/>
    </location>
</feature>
<dbReference type="InterPro" id="IPR003593">
    <property type="entry name" value="AAA+_ATPase"/>
</dbReference>
<keyword evidence="9 11" id="KW-0472">Membrane</keyword>
<dbReference type="GO" id="GO:0016887">
    <property type="term" value="F:ATP hydrolysis activity"/>
    <property type="evidence" value="ECO:0007669"/>
    <property type="project" value="InterPro"/>
</dbReference>
<dbReference type="GO" id="GO:0005524">
    <property type="term" value="F:ATP binding"/>
    <property type="evidence" value="ECO:0007669"/>
    <property type="project" value="UniProtKB-KW"/>
</dbReference>
<evidence type="ECO:0000256" key="2">
    <source>
        <dbReference type="ARBA" id="ARBA00008526"/>
    </source>
</evidence>
<comment type="similarity">
    <text evidence="2">Belongs to the ABC transporter superfamily. ABCA family. CPR flippase (TC 3.A.1.211) subfamily.</text>
</comment>
<feature type="region of interest" description="Disordered" evidence="10">
    <location>
        <begin position="1"/>
        <end position="76"/>
    </location>
</feature>
<dbReference type="FunFam" id="3.40.50.300:FF:000933">
    <property type="entry name" value="ABC transporter A family member 7"/>
    <property type="match status" value="1"/>
</dbReference>
<dbReference type="PROSITE" id="PS00211">
    <property type="entry name" value="ABC_TRANSPORTER_1"/>
    <property type="match status" value="2"/>
</dbReference>
<dbReference type="OrthoDB" id="10255969at2759"/>
<keyword evidence="6" id="KW-0547">Nucleotide-binding</keyword>
<dbReference type="GO" id="GO:0006869">
    <property type="term" value="P:lipid transport"/>
    <property type="evidence" value="ECO:0000318"/>
    <property type="project" value="GO_Central"/>
</dbReference>
<dbReference type="GO" id="GO:0005319">
    <property type="term" value="F:lipid transporter activity"/>
    <property type="evidence" value="ECO:0000318"/>
    <property type="project" value="GO_Central"/>
</dbReference>
<dbReference type="GO" id="GO:0016020">
    <property type="term" value="C:membrane"/>
    <property type="evidence" value="ECO:0007669"/>
    <property type="project" value="UniProtKB-SubCell"/>
</dbReference>
<dbReference type="InterPro" id="IPR026082">
    <property type="entry name" value="ABCA"/>
</dbReference>
<dbReference type="GO" id="GO:0042626">
    <property type="term" value="F:ATPase-coupled transmembrane transporter activity"/>
    <property type="evidence" value="ECO:0000318"/>
    <property type="project" value="GO_Central"/>
</dbReference>
<feature type="transmembrane region" description="Helical" evidence="11">
    <location>
        <begin position="556"/>
        <end position="575"/>
    </location>
</feature>
<dbReference type="InterPro" id="IPR027417">
    <property type="entry name" value="P-loop_NTPase"/>
</dbReference>
<evidence type="ECO:0000256" key="1">
    <source>
        <dbReference type="ARBA" id="ARBA00004141"/>
    </source>
</evidence>
<dbReference type="PROSITE" id="PS50893">
    <property type="entry name" value="ABC_TRANSPORTER_2"/>
    <property type="match status" value="2"/>
</dbReference>
<feature type="transmembrane region" description="Helical" evidence="11">
    <location>
        <begin position="627"/>
        <end position="648"/>
    </location>
</feature>
<keyword evidence="3" id="KW-0813">Transport</keyword>
<feature type="transmembrane region" description="Helical" evidence="11">
    <location>
        <begin position="1420"/>
        <end position="1439"/>
    </location>
</feature>
<evidence type="ECO:0000256" key="3">
    <source>
        <dbReference type="ARBA" id="ARBA00022448"/>
    </source>
</evidence>
<dbReference type="InterPro" id="IPR056264">
    <property type="entry name" value="R2_ABCA1-4-like"/>
</dbReference>
<keyword evidence="7" id="KW-0067">ATP-binding</keyword>
<feature type="transmembrane region" description="Helical" evidence="11">
    <location>
        <begin position="1335"/>
        <end position="1360"/>
    </location>
</feature>
<dbReference type="FunFam" id="3.40.50.300:FF:000327">
    <property type="entry name" value="ATP-binding cassette sub-family A member 3"/>
    <property type="match status" value="1"/>
</dbReference>
<evidence type="ECO:0000256" key="7">
    <source>
        <dbReference type="ARBA" id="ARBA00022840"/>
    </source>
</evidence>
<feature type="transmembrane region" description="Helical" evidence="11">
    <location>
        <begin position="1380"/>
        <end position="1408"/>
    </location>
</feature>
<dbReference type="OMA" id="AWQDYIS"/>
<reference evidence="14" key="1">
    <citation type="journal article" date="2017" name="Cell">
        <title>Insights into land plant evolution garnered from the Marchantia polymorpha genome.</title>
        <authorList>
            <person name="Bowman J.L."/>
            <person name="Kohchi T."/>
            <person name="Yamato K.T."/>
            <person name="Jenkins J."/>
            <person name="Shu S."/>
            <person name="Ishizaki K."/>
            <person name="Yamaoka S."/>
            <person name="Nishihama R."/>
            <person name="Nakamura Y."/>
            <person name="Berger F."/>
            <person name="Adam C."/>
            <person name="Aki S.S."/>
            <person name="Althoff F."/>
            <person name="Araki T."/>
            <person name="Arteaga-Vazquez M.A."/>
            <person name="Balasubrmanian S."/>
            <person name="Barry K."/>
            <person name="Bauer D."/>
            <person name="Boehm C.R."/>
            <person name="Briginshaw L."/>
            <person name="Caballero-Perez J."/>
            <person name="Catarino B."/>
            <person name="Chen F."/>
            <person name="Chiyoda S."/>
            <person name="Chovatia M."/>
            <person name="Davies K.M."/>
            <person name="Delmans M."/>
            <person name="Demura T."/>
            <person name="Dierschke T."/>
            <person name="Dolan L."/>
            <person name="Dorantes-Acosta A.E."/>
            <person name="Eklund D.M."/>
            <person name="Florent S.N."/>
            <person name="Flores-Sandoval E."/>
            <person name="Fujiyama A."/>
            <person name="Fukuzawa H."/>
            <person name="Galik B."/>
            <person name="Grimanelli D."/>
            <person name="Grimwood J."/>
            <person name="Grossniklaus U."/>
            <person name="Hamada T."/>
            <person name="Haseloff J."/>
            <person name="Hetherington A.J."/>
            <person name="Higo A."/>
            <person name="Hirakawa Y."/>
            <person name="Hundley H.N."/>
            <person name="Ikeda Y."/>
            <person name="Inoue K."/>
            <person name="Inoue S.I."/>
            <person name="Ishida S."/>
            <person name="Jia Q."/>
            <person name="Kakita M."/>
            <person name="Kanazawa T."/>
            <person name="Kawai Y."/>
            <person name="Kawashima T."/>
            <person name="Kennedy M."/>
            <person name="Kinose K."/>
            <person name="Kinoshita T."/>
            <person name="Kohara Y."/>
            <person name="Koide E."/>
            <person name="Komatsu K."/>
            <person name="Kopischke S."/>
            <person name="Kubo M."/>
            <person name="Kyozuka J."/>
            <person name="Lagercrantz U."/>
            <person name="Lin S.S."/>
            <person name="Lindquist E."/>
            <person name="Lipzen A.M."/>
            <person name="Lu C.W."/>
            <person name="De Luna E."/>
            <person name="Martienssen R.A."/>
            <person name="Minamino N."/>
            <person name="Mizutani M."/>
            <person name="Mizutani M."/>
            <person name="Mochizuki N."/>
            <person name="Monte I."/>
            <person name="Mosher R."/>
            <person name="Nagasaki H."/>
            <person name="Nakagami H."/>
            <person name="Naramoto S."/>
            <person name="Nishitani K."/>
            <person name="Ohtani M."/>
            <person name="Okamoto T."/>
            <person name="Okumura M."/>
            <person name="Phillips J."/>
            <person name="Pollak B."/>
            <person name="Reinders A."/>
            <person name="Rovekamp M."/>
            <person name="Sano R."/>
            <person name="Sawa S."/>
            <person name="Schmid M.W."/>
            <person name="Shirakawa M."/>
            <person name="Solano R."/>
            <person name="Spunde A."/>
            <person name="Suetsugu N."/>
            <person name="Sugano S."/>
            <person name="Sugiyama A."/>
            <person name="Sun R."/>
            <person name="Suzuki Y."/>
            <person name="Takenaka M."/>
            <person name="Takezawa D."/>
            <person name="Tomogane H."/>
            <person name="Tsuzuki M."/>
            <person name="Ueda T."/>
            <person name="Umeda M."/>
            <person name="Ward J.M."/>
            <person name="Watanabe Y."/>
            <person name="Yazaki K."/>
            <person name="Yokoyama R."/>
            <person name="Yoshitake Y."/>
            <person name="Yotsui I."/>
            <person name="Zachgo S."/>
            <person name="Schmutz J."/>
        </authorList>
    </citation>
    <scope>NUCLEOTIDE SEQUENCE [LARGE SCALE GENOMIC DNA]</scope>
    <source>
        <strain evidence="14">Tak-1</strain>
    </source>
</reference>
<dbReference type="Pfam" id="PF23321">
    <property type="entry name" value="R1_ABCA1"/>
    <property type="match status" value="1"/>
</dbReference>
<sequence>MGSRRASDGYQRVEQVDDDLESRTDGGNRAELSLSSVGGEDGVVHWGQDGGVPYSDSRTADNGGASDFKLPPPASGSKQLEAMLRRQWLFKKRGMIQTIMELISPLLMISLLVLGWARSTPDHYDSAVFANASLPEFNKFTDTSMDTRNFIHNCPPAMLVKQNLSLKELQLLARLMTQQLQANGGQAINFNLTAANATLFDDLMRAQNQGDPNELAAVTPELLLLALKCVDTAQEIISALDLIDQYNGPLPVPSFDTYVAAHKLIKAALDSQQGKFDDVVALQKRFGNVLGNLLQLGQVTFTPNTPQVADLVDYMSTNYQFFNEVYGGTFPTEKDALDWALRGSKEPLWAIIVVKHLDIADGKVDYTIRMNYTTVPRTWRTVHKRRRGMIDKYKDYYTSGFLSLQNAVNSYVFKNLTIQQPGVLVDETVWGAPFPVGEYTHNRFYDVVGPLMGLVMCLSTLYPLAMLVKALVEEKETRAKETMRIMGLKPWVFNLSWLSTYLVTFFLISVSVSVVLKLTYFPKSDIGVVFTLFYLFTASLIPFGFFLSVFFSKSKLAAIVAPFVHFAAIMPRYIFFRSNSSQAIAGKTATALLPSTAFTFGVDLLGQFEGENLGLTWSNLWDDEFSMAWIFVLLATDFILYGALAWYLEQILPSEYGGRLKPWFLFTPRYWFGDKTYRLSAEYEMLGTDSDKLSWDDQVEPMVGEDHRPAVQVNNLRKVFHGGKVAVDGLSLTIYEDQITALLGHNGAGKSTTISMLTGLTRPTSGDAEIWGHSIHKDLSSIRRTIGVCPQQNVLFGVLTVREHLELFAALKGIPEKLITEEVEDMVERLGLTDKMDARSASLSGGMKRKLQVAIAMIGGSKVVFLDEPTSGMDPHARRGMWDLLRTFKQGRAIVLTTHYMDEADLLCDRIAIMSEGRLRCCGSSLYLKAKFGVGYNLTMTKLNQTCNEKAVQDLIQEHVPQAVPLSSAGGEMAFQLPVANKAAFSNLFFELEQHKSALQIGGYGVSMTTLEEVFIKLANENSDFFGPGGKPAQVLGPETLNLNLNGHGKNEDNNFLALDVENKQVDFASNGRTTASNEGDPASNHSAGGFMKKQKCSFYYAWLQLVKKRAIIARRDVKGLLNTILLPVAVIAFVMLILKLNIDPSGPKLALQFDMYKGTFRSLGLPYILDLPVAGVPVSSLPVIGREGHVRLDGRQDVQDSIEMSELLLRTISDPPRFGALIFNDTLLPQYNTSGVRNVNLTDIKTLYPNSTFADTLPDGMVGDFRVMQTPSGRGLWSGLTLLHNTSSEHAMPTLIQELAQARLREALNLSTASMKLSNSPLPLTKNEALRIQVMLTVLAALFILIPFCYLAASFAVFVVRERVVKAKLLQMLSGANTYSYWTATYCWDILNYIAIVGITMLVFVLYRDQAFIGSWTKAGAVFVLLISFGLSVLPLSYCYSFAFTSHANAQVAIAGIHFVTGFVTLVASTVMGALPETKELNRYLVQIFQLFPPYNLGRGLVTLSAMDLQSTFVHGHPNLYRWGVLGRPITLMLMEAVGYMLLTLTIDNDWLTSIWKLVVKFSRKRKSTSSSLHAAAANGDLSSPEDEDVHSERERVESGMAHEDAVTIRKLWKVYPGHGNEPAKVAVKDLCLGISSGECFGFLGVNGAGKTTTLSILSGDIKPTSGNAFIKGHSVVTNMPTVQKYIGYCPQFDPLLDLMTAREHLDMYARLKGVPDIRVKSTVDEVLEAAGLQKYADQVSGVYSGGNKRKLALAIALVGDPAVVFLDEPSSGMDPVARRSMWDLVQDAVNNRQVSMVLTTHSMEECEALCGRVGVMVSGRLMCLGSIQHLKSRFGSGYNLEMRCKRPEDMQRLHEFITRSFPGSKLDEQHNTRVKYCIPLEGVSLSKVFGVIEAEKDLVGLEDYSVSQSSLEQIFISFAKGRDSGDSQ</sequence>
<organism evidence="13 14">
    <name type="scientific">Marchantia polymorpha</name>
    <name type="common">Common liverwort</name>
    <name type="synonym">Marchantia aquatica</name>
    <dbReference type="NCBI Taxonomy" id="3197"/>
    <lineage>
        <taxon>Eukaryota</taxon>
        <taxon>Viridiplantae</taxon>
        <taxon>Streptophyta</taxon>
        <taxon>Embryophyta</taxon>
        <taxon>Marchantiophyta</taxon>
        <taxon>Marchantiopsida</taxon>
        <taxon>Marchantiidae</taxon>
        <taxon>Marchantiales</taxon>
        <taxon>Marchantiaceae</taxon>
        <taxon>Marchantia</taxon>
    </lineage>
</organism>
<keyword evidence="4 11" id="KW-0812">Transmembrane</keyword>
<evidence type="ECO:0000259" key="12">
    <source>
        <dbReference type="PROSITE" id="PS50893"/>
    </source>
</evidence>
<dbReference type="SMART" id="SM00382">
    <property type="entry name" value="AAA"/>
    <property type="match status" value="2"/>
</dbReference>
<dbReference type="SUPFAM" id="SSF52540">
    <property type="entry name" value="P-loop containing nucleoside triphosphate hydrolases"/>
    <property type="match status" value="2"/>
</dbReference>
<dbReference type="PANTHER" id="PTHR19229:SF36">
    <property type="entry name" value="ATP-BINDING CASSETTE SUB-FAMILY A MEMBER 2"/>
    <property type="match status" value="1"/>
</dbReference>
<keyword evidence="14" id="KW-1185">Reference proteome</keyword>
<evidence type="ECO:0000256" key="11">
    <source>
        <dbReference type="SAM" id="Phobius"/>
    </source>
</evidence>
<comment type="subcellular location">
    <subcellularLocation>
        <location evidence="1">Membrane</location>
        <topology evidence="1">Multi-pass membrane protein</topology>
    </subcellularLocation>
</comment>
<gene>
    <name evidence="13" type="ORF">MARPO_0049s0026</name>
</gene>
<feature type="transmembrane region" description="Helical" evidence="11">
    <location>
        <begin position="1451"/>
        <end position="1476"/>
    </location>
</feature>
<feature type="domain" description="ABC transporter" evidence="12">
    <location>
        <begin position="711"/>
        <end position="941"/>
    </location>
</feature>
<evidence type="ECO:0000256" key="8">
    <source>
        <dbReference type="ARBA" id="ARBA00022989"/>
    </source>
</evidence>
<dbReference type="EMBL" id="KZ772721">
    <property type="protein sequence ID" value="PTQ38726.1"/>
    <property type="molecule type" value="Genomic_DNA"/>
</dbReference>
<dbReference type="InterPro" id="IPR003439">
    <property type="entry name" value="ABC_transporter-like_ATP-bd"/>
</dbReference>
<dbReference type="Gene3D" id="3.40.50.300">
    <property type="entry name" value="P-loop containing nucleotide triphosphate hydrolases"/>
    <property type="match status" value="2"/>
</dbReference>
<evidence type="ECO:0000256" key="4">
    <source>
        <dbReference type="ARBA" id="ARBA00022692"/>
    </source>
</evidence>
<feature type="transmembrane region" description="Helical" evidence="11">
    <location>
        <begin position="492"/>
        <end position="516"/>
    </location>
</feature>
<accession>A0A2R6WXZ6</accession>
<protein>
    <recommendedName>
        <fullName evidence="12">ABC transporter domain-containing protein</fullName>
    </recommendedName>
</protein>
<dbReference type="Gramene" id="Mp3g20090.1">
    <property type="protein sequence ID" value="Mp3g20090.1.cds"/>
    <property type="gene ID" value="Mp3g20090"/>
</dbReference>
<dbReference type="Pfam" id="PF00005">
    <property type="entry name" value="ABC_tran"/>
    <property type="match status" value="2"/>
</dbReference>
<evidence type="ECO:0000313" key="14">
    <source>
        <dbReference type="Proteomes" id="UP000244005"/>
    </source>
</evidence>
<dbReference type="CDD" id="cd03263">
    <property type="entry name" value="ABC_subfamily_A"/>
    <property type="match status" value="2"/>
</dbReference>